<reference evidence="8 9" key="1">
    <citation type="submission" date="2023-02" db="EMBL/GenBank/DDBJ databases">
        <title>Genome sequence of Sphingomonas naphthae.</title>
        <authorList>
            <person name="Kim S."/>
            <person name="Heo J."/>
            <person name="Kwon S.-W."/>
        </authorList>
    </citation>
    <scope>NUCLEOTIDE SEQUENCE [LARGE SCALE GENOMIC DNA]</scope>
    <source>
        <strain evidence="8 9">KACC 18716</strain>
    </source>
</reference>
<dbReference type="PANTHER" id="PTHR34388:SF1">
    <property type="entry name" value="DNA POLYMERASE III SUBUNIT DELTA"/>
    <property type="match status" value="1"/>
</dbReference>
<dbReference type="PANTHER" id="PTHR34388">
    <property type="entry name" value="DNA POLYMERASE III SUBUNIT DELTA"/>
    <property type="match status" value="1"/>
</dbReference>
<keyword evidence="2 8" id="KW-0808">Transferase</keyword>
<dbReference type="EC" id="2.7.7.7" evidence="1"/>
<evidence type="ECO:0000256" key="6">
    <source>
        <dbReference type="ARBA" id="ARBA00034754"/>
    </source>
</evidence>
<dbReference type="EMBL" id="CP117411">
    <property type="protein sequence ID" value="WCT73165.1"/>
    <property type="molecule type" value="Genomic_DNA"/>
</dbReference>
<evidence type="ECO:0000256" key="4">
    <source>
        <dbReference type="ARBA" id="ARBA00022705"/>
    </source>
</evidence>
<proteinExistence type="inferred from homology"/>
<dbReference type="InterPro" id="IPR008921">
    <property type="entry name" value="DNA_pol3_clamp-load_cplx_C"/>
</dbReference>
<evidence type="ECO:0000256" key="3">
    <source>
        <dbReference type="ARBA" id="ARBA00022695"/>
    </source>
</evidence>
<dbReference type="GO" id="GO:0003887">
    <property type="term" value="F:DNA-directed DNA polymerase activity"/>
    <property type="evidence" value="ECO:0007669"/>
    <property type="project" value="UniProtKB-EC"/>
</dbReference>
<sequence>MKATRPQIERALDRADADVRLFLLYGPDESGSAALAGRLAKAVGGGAERIDLTGGELRADPAALADQAAAISLFGDPRWIRVENAGDESLPAVEALLEASAAGNPVAMVAGNLRKDSKLLKLALASPAVLVFASYAPEGADADRLAQQMARDAGLMIRPDVAQRLAKATNGDRALLAQEIEKLALYADAAPDRPGEIDHEALDDLGAALDEGDLSRLVGAVLSGRPADADREMARLGTEGIAGIPVARALLRRLMLLGGLRAQMANGETLSGVMATSGKAIFWKEKDEVQAQLSRWTPEAIARAIDRLGAAERQIKASGTVGTVLLDEELIAIARHAQRLR</sequence>
<dbReference type="Gene3D" id="1.10.8.60">
    <property type="match status" value="1"/>
</dbReference>
<evidence type="ECO:0000313" key="8">
    <source>
        <dbReference type="EMBL" id="WCT73165.1"/>
    </source>
</evidence>
<dbReference type="Proteomes" id="UP001220395">
    <property type="component" value="Chromosome"/>
</dbReference>
<dbReference type="SUPFAM" id="SSF48019">
    <property type="entry name" value="post-AAA+ oligomerization domain-like"/>
    <property type="match status" value="1"/>
</dbReference>
<keyword evidence="9" id="KW-1185">Reference proteome</keyword>
<dbReference type="RefSeq" id="WP_273687189.1">
    <property type="nucleotide sequence ID" value="NZ_CP117411.1"/>
</dbReference>
<protein>
    <recommendedName>
        <fullName evidence="1">DNA-directed DNA polymerase</fullName>
        <ecNumber evidence="1">2.7.7.7</ecNumber>
    </recommendedName>
</protein>
<dbReference type="Gene3D" id="1.20.272.10">
    <property type="match status" value="1"/>
</dbReference>
<evidence type="ECO:0000256" key="2">
    <source>
        <dbReference type="ARBA" id="ARBA00022679"/>
    </source>
</evidence>
<evidence type="ECO:0000256" key="1">
    <source>
        <dbReference type="ARBA" id="ARBA00012417"/>
    </source>
</evidence>
<evidence type="ECO:0000313" key="9">
    <source>
        <dbReference type="Proteomes" id="UP001220395"/>
    </source>
</evidence>
<accession>A0ABY7TLA5</accession>
<comment type="catalytic activity">
    <reaction evidence="7">
        <text>DNA(n) + a 2'-deoxyribonucleoside 5'-triphosphate = DNA(n+1) + diphosphate</text>
        <dbReference type="Rhea" id="RHEA:22508"/>
        <dbReference type="Rhea" id="RHEA-COMP:17339"/>
        <dbReference type="Rhea" id="RHEA-COMP:17340"/>
        <dbReference type="ChEBI" id="CHEBI:33019"/>
        <dbReference type="ChEBI" id="CHEBI:61560"/>
        <dbReference type="ChEBI" id="CHEBI:173112"/>
        <dbReference type="EC" id="2.7.7.7"/>
    </reaction>
</comment>
<evidence type="ECO:0000256" key="5">
    <source>
        <dbReference type="ARBA" id="ARBA00022932"/>
    </source>
</evidence>
<keyword evidence="5" id="KW-0239">DNA-directed DNA polymerase</keyword>
<dbReference type="InterPro" id="IPR005790">
    <property type="entry name" value="DNA_polIII_delta"/>
</dbReference>
<gene>
    <name evidence="8" type="primary">holA</name>
    <name evidence="8" type="ORF">PQ455_16320</name>
</gene>
<keyword evidence="3 8" id="KW-0548">Nucleotidyltransferase</keyword>
<dbReference type="InterPro" id="IPR027417">
    <property type="entry name" value="P-loop_NTPase"/>
</dbReference>
<dbReference type="SUPFAM" id="SSF52540">
    <property type="entry name" value="P-loop containing nucleoside triphosphate hydrolases"/>
    <property type="match status" value="1"/>
</dbReference>
<dbReference type="NCBIfam" id="TIGR01128">
    <property type="entry name" value="holA"/>
    <property type="match status" value="1"/>
</dbReference>
<organism evidence="8 9">
    <name type="scientific">Sphingomonas naphthae</name>
    <dbReference type="NCBI Taxonomy" id="1813468"/>
    <lineage>
        <taxon>Bacteria</taxon>
        <taxon>Pseudomonadati</taxon>
        <taxon>Pseudomonadota</taxon>
        <taxon>Alphaproteobacteria</taxon>
        <taxon>Sphingomonadales</taxon>
        <taxon>Sphingomonadaceae</taxon>
        <taxon>Sphingomonas</taxon>
    </lineage>
</organism>
<evidence type="ECO:0000256" key="7">
    <source>
        <dbReference type="ARBA" id="ARBA00049244"/>
    </source>
</evidence>
<keyword evidence="4" id="KW-0235">DNA replication</keyword>
<comment type="similarity">
    <text evidence="6">Belongs to the DNA polymerase HolA subunit family.</text>
</comment>
<name>A0ABY7TLA5_9SPHN</name>